<gene>
    <name evidence="7" type="ORF">SAMN04244560_00599</name>
</gene>
<evidence type="ECO:0000256" key="3">
    <source>
        <dbReference type="ARBA" id="ARBA00022989"/>
    </source>
</evidence>
<reference evidence="7 8" key="1">
    <citation type="submission" date="2016-10" db="EMBL/GenBank/DDBJ databases">
        <authorList>
            <person name="de Groot N.N."/>
        </authorList>
    </citation>
    <scope>NUCLEOTIDE SEQUENCE [LARGE SCALE GENOMIC DNA]</scope>
    <source>
        <strain evidence="7 8">DSM 569</strain>
    </source>
</reference>
<keyword evidence="2 5" id="KW-0812">Transmembrane</keyword>
<evidence type="ECO:0000256" key="5">
    <source>
        <dbReference type="SAM" id="Phobius"/>
    </source>
</evidence>
<proteinExistence type="predicted"/>
<sequence>MNFLERLYGIFFQPVGTIKEIVREKPIWQAVVVIIVTGLLTVTSNYRFTMVGTDFFTSSSGMPDVGRLRALFVPMAVFGSIFIAPLTYFVYAAVYHFLAEILEGKMYAKVEDNVSFDQIEENNAEIEQKASGEKEKVVIGTAKGLYSAIGFAKLPMIFMVVVNLFVRLLNSRAGLILTYLFLAIFTVWVIVLEIIAIKENYKMSTGNAVLVYFLPYIVLVVLFIIMIIFAGATFISIFSEVLKNVPMQ</sequence>
<comment type="subcellular location">
    <subcellularLocation>
        <location evidence="1">Membrane</location>
        <topology evidence="1">Multi-pass membrane protein</topology>
    </subcellularLocation>
</comment>
<evidence type="ECO:0000256" key="1">
    <source>
        <dbReference type="ARBA" id="ARBA00004141"/>
    </source>
</evidence>
<name>A0A1G7K763_THETY</name>
<dbReference type="RefSeq" id="WP_074592191.1">
    <property type="nucleotide sequence ID" value="NZ_FNBS01000009.1"/>
</dbReference>
<dbReference type="EMBL" id="FNBS01000009">
    <property type="protein sequence ID" value="SDF33083.1"/>
    <property type="molecule type" value="Genomic_DNA"/>
</dbReference>
<feature type="transmembrane region" description="Helical" evidence="5">
    <location>
        <begin position="209"/>
        <end position="238"/>
    </location>
</feature>
<dbReference type="Proteomes" id="UP000183404">
    <property type="component" value="Unassembled WGS sequence"/>
</dbReference>
<dbReference type="InterPro" id="IPR006977">
    <property type="entry name" value="Yip1_dom"/>
</dbReference>
<feature type="domain" description="Yip1" evidence="6">
    <location>
        <begin position="9"/>
        <end position="225"/>
    </location>
</feature>
<evidence type="ECO:0000259" key="6">
    <source>
        <dbReference type="Pfam" id="PF04893"/>
    </source>
</evidence>
<dbReference type="AlphaFoldDB" id="A0A1G7K763"/>
<dbReference type="GO" id="GO:0016020">
    <property type="term" value="C:membrane"/>
    <property type="evidence" value="ECO:0007669"/>
    <property type="project" value="UniProtKB-SubCell"/>
</dbReference>
<keyword evidence="4 5" id="KW-0472">Membrane</keyword>
<evidence type="ECO:0000313" key="8">
    <source>
        <dbReference type="Proteomes" id="UP000183404"/>
    </source>
</evidence>
<keyword evidence="3 5" id="KW-1133">Transmembrane helix</keyword>
<evidence type="ECO:0000256" key="4">
    <source>
        <dbReference type="ARBA" id="ARBA00023136"/>
    </source>
</evidence>
<feature type="transmembrane region" description="Helical" evidence="5">
    <location>
        <begin position="27"/>
        <end position="48"/>
    </location>
</feature>
<feature type="transmembrane region" description="Helical" evidence="5">
    <location>
        <begin position="144"/>
        <end position="169"/>
    </location>
</feature>
<accession>A0A1G7K763</accession>
<dbReference type="Pfam" id="PF04893">
    <property type="entry name" value="Yip1"/>
    <property type="match status" value="1"/>
</dbReference>
<feature type="transmembrane region" description="Helical" evidence="5">
    <location>
        <begin position="175"/>
        <end position="197"/>
    </location>
</feature>
<protein>
    <recommendedName>
        <fullName evidence="6">Yip1 domain-containing protein</fullName>
    </recommendedName>
</protein>
<organism evidence="7 8">
    <name type="scientific">Thermoanaerobacter thermohydrosulfuricus</name>
    <name type="common">Clostridium thermohydrosulfuricum</name>
    <dbReference type="NCBI Taxonomy" id="1516"/>
    <lineage>
        <taxon>Bacteria</taxon>
        <taxon>Bacillati</taxon>
        <taxon>Bacillota</taxon>
        <taxon>Clostridia</taxon>
        <taxon>Thermoanaerobacterales</taxon>
        <taxon>Thermoanaerobacteraceae</taxon>
        <taxon>Thermoanaerobacter</taxon>
    </lineage>
</organism>
<evidence type="ECO:0000256" key="2">
    <source>
        <dbReference type="ARBA" id="ARBA00022692"/>
    </source>
</evidence>
<feature type="transmembrane region" description="Helical" evidence="5">
    <location>
        <begin position="68"/>
        <end position="98"/>
    </location>
</feature>
<evidence type="ECO:0000313" key="7">
    <source>
        <dbReference type="EMBL" id="SDF33083.1"/>
    </source>
</evidence>